<dbReference type="InterPro" id="IPR001005">
    <property type="entry name" value="SANT/Myb"/>
</dbReference>
<dbReference type="EMBL" id="NJES01000484">
    <property type="protein sequence ID" value="PHH71710.1"/>
    <property type="molecule type" value="Genomic_DNA"/>
</dbReference>
<feature type="region of interest" description="Disordered" evidence="1">
    <location>
        <begin position="1"/>
        <end position="21"/>
    </location>
</feature>
<evidence type="ECO:0000256" key="1">
    <source>
        <dbReference type="SAM" id="MobiDB-lite"/>
    </source>
</evidence>
<dbReference type="STRING" id="2004952.A0A2C5YW05"/>
<evidence type="ECO:0000313" key="3">
    <source>
        <dbReference type="Proteomes" id="UP000226431"/>
    </source>
</evidence>
<protein>
    <recommendedName>
        <fullName evidence="4">Myb-like domain-containing protein</fullName>
    </recommendedName>
</protein>
<feature type="compositionally biased region" description="Basic residues" evidence="1">
    <location>
        <begin position="88"/>
        <end position="100"/>
    </location>
</feature>
<evidence type="ECO:0000313" key="2">
    <source>
        <dbReference type="EMBL" id="PHH71710.1"/>
    </source>
</evidence>
<organism evidence="2 3">
    <name type="scientific">Ophiocordyceps camponoti-rufipedis</name>
    <dbReference type="NCBI Taxonomy" id="2004952"/>
    <lineage>
        <taxon>Eukaryota</taxon>
        <taxon>Fungi</taxon>
        <taxon>Dikarya</taxon>
        <taxon>Ascomycota</taxon>
        <taxon>Pezizomycotina</taxon>
        <taxon>Sordariomycetes</taxon>
        <taxon>Hypocreomycetidae</taxon>
        <taxon>Hypocreales</taxon>
        <taxon>Ophiocordycipitaceae</taxon>
        <taxon>Ophiocordyceps</taxon>
    </lineage>
</organism>
<name>A0A2C5YW05_9HYPO</name>
<reference evidence="2 3" key="1">
    <citation type="submission" date="2017-06" db="EMBL/GenBank/DDBJ databases">
        <title>Ant-infecting Ophiocordyceps genomes reveal a high diversity of potential behavioral manipulation genes and a possible major role for enterotoxins.</title>
        <authorList>
            <person name="De Bekker C."/>
            <person name="Evans H.C."/>
            <person name="Brachmann A."/>
            <person name="Hughes D.P."/>
        </authorList>
    </citation>
    <scope>NUCLEOTIDE SEQUENCE [LARGE SCALE GENOMIC DNA]</scope>
    <source>
        <strain evidence="2 3">Map16</strain>
    </source>
</reference>
<comment type="caution">
    <text evidence="2">The sequence shown here is derived from an EMBL/GenBank/DDBJ whole genome shotgun (WGS) entry which is preliminary data.</text>
</comment>
<dbReference type="AlphaFoldDB" id="A0A2C5YW05"/>
<accession>A0A2C5YW05</accession>
<sequence length="138" mass="15585">MPPKEATAGANEGDTPQGMTNSELRFIKAVFDNMLNKPDANWDKVAQDMGLKNAKSAKERFRQMSIRHGWRDQQQPGTPRKSTDGKVSKVKKTRAPRKKVVKAEEDEDDNDEEYDVIKAEDDDDVVKADEEDGDAYEV</sequence>
<feature type="region of interest" description="Disordered" evidence="1">
    <location>
        <begin position="66"/>
        <end position="138"/>
    </location>
</feature>
<keyword evidence="3" id="KW-1185">Reference proteome</keyword>
<evidence type="ECO:0008006" key="4">
    <source>
        <dbReference type="Google" id="ProtNLM"/>
    </source>
</evidence>
<proteinExistence type="predicted"/>
<gene>
    <name evidence="2" type="ORF">CDD80_5048</name>
</gene>
<dbReference type="OrthoDB" id="5239281at2759"/>
<dbReference type="Proteomes" id="UP000226431">
    <property type="component" value="Unassembled WGS sequence"/>
</dbReference>
<feature type="compositionally biased region" description="Acidic residues" evidence="1">
    <location>
        <begin position="104"/>
        <end position="138"/>
    </location>
</feature>
<dbReference type="CDD" id="cd00167">
    <property type="entry name" value="SANT"/>
    <property type="match status" value="1"/>
</dbReference>